<dbReference type="Proteomes" id="UP000233551">
    <property type="component" value="Unassembled WGS sequence"/>
</dbReference>
<dbReference type="Pfam" id="PF03514">
    <property type="entry name" value="GRAS"/>
    <property type="match status" value="1"/>
</dbReference>
<feature type="region of interest" description="Leucine repeat II (LRII)" evidence="1">
    <location>
        <begin position="277"/>
        <end position="309"/>
    </location>
</feature>
<evidence type="ECO:0000256" key="1">
    <source>
        <dbReference type="PROSITE-ProRule" id="PRU01191"/>
    </source>
</evidence>
<dbReference type="GeneID" id="116205051"/>
<reference evidence="2 3" key="1">
    <citation type="submission" date="2017-11" db="EMBL/GenBank/DDBJ databases">
        <title>De-novo sequencing of pomegranate (Punica granatum L.) genome.</title>
        <authorList>
            <person name="Akparov Z."/>
            <person name="Amiraslanov A."/>
            <person name="Hajiyeva S."/>
            <person name="Abbasov M."/>
            <person name="Kaur K."/>
            <person name="Hamwieh A."/>
            <person name="Solovyev V."/>
            <person name="Salamov A."/>
            <person name="Braich B."/>
            <person name="Kosarev P."/>
            <person name="Mahmoud A."/>
            <person name="Hajiyev E."/>
            <person name="Babayeva S."/>
            <person name="Izzatullayeva V."/>
            <person name="Mammadov A."/>
            <person name="Mammadov A."/>
            <person name="Sharifova S."/>
            <person name="Ojaghi J."/>
            <person name="Eynullazada K."/>
            <person name="Bayramov B."/>
            <person name="Abdulazimova A."/>
            <person name="Shahmuradov I."/>
        </authorList>
    </citation>
    <scope>NUCLEOTIDE SEQUENCE [LARGE SCALE GENOMIC DNA]</scope>
    <source>
        <strain evidence="3">cv. AG2017</strain>
        <tissue evidence="2">Leaf</tissue>
    </source>
</reference>
<feature type="short sequence motif" description="VHIID" evidence="1">
    <location>
        <begin position="227"/>
        <end position="231"/>
    </location>
</feature>
<feature type="region of interest" description="VHIID" evidence="1">
    <location>
        <begin position="196"/>
        <end position="261"/>
    </location>
</feature>
<name>A0A2I0KZT8_PUNGR</name>
<dbReference type="OrthoDB" id="593669at2759"/>
<dbReference type="EMBL" id="PGOL01000243">
    <property type="protein sequence ID" value="PKI73997.1"/>
    <property type="molecule type" value="Genomic_DNA"/>
</dbReference>
<proteinExistence type="inferred from homology"/>
<dbReference type="STRING" id="22663.A0A2I0KZT8"/>
<comment type="similarity">
    <text evidence="1">Belongs to the GRAS family.</text>
</comment>
<dbReference type="InterPro" id="IPR005202">
    <property type="entry name" value="TF_GRAS"/>
</dbReference>
<evidence type="ECO:0000313" key="2">
    <source>
        <dbReference type="EMBL" id="PKI73997.1"/>
    </source>
</evidence>
<accession>A0A2I0KZT8</accession>
<dbReference type="PANTHER" id="PTHR31636">
    <property type="entry name" value="OSJNBA0084A10.13 PROTEIN-RELATED"/>
    <property type="match status" value="1"/>
</dbReference>
<feature type="region of interest" description="Leucine repeat I (LRI)" evidence="1">
    <location>
        <begin position="117"/>
        <end position="177"/>
    </location>
</feature>
<comment type="caution">
    <text evidence="2">The sequence shown here is derived from an EMBL/GenBank/DDBJ whole genome shotgun (WGS) entry which is preliminary data.</text>
</comment>
<dbReference type="PROSITE" id="PS50985">
    <property type="entry name" value="GRAS"/>
    <property type="match status" value="1"/>
</dbReference>
<keyword evidence="3" id="KW-1185">Reference proteome</keyword>
<dbReference type="AlphaFoldDB" id="A0A2I0KZT8"/>
<gene>
    <name evidence="2" type="ORF">CRG98_005614</name>
</gene>
<sequence length="492" mass="55117">MQAFHESKSPRTVLGSCNESVLKTAHCCSFRPPLTEFNTQDFCSHGTTLSFQTCNEEFFTLDSSMSAPAFSNSVHDCQPTVSTSSFTSSWDLGTYGGRSNISNKGRRNWDNQVISAMDLKQGLIACAKSISDSDISTAVGLMDVLEKMVTISGEPIQRLGAYLLEGLRARIESSGNMIYQRLRCDEPTGPQLMTSMYMLYQICPYWKFAYVSANAVIQEAVENEAKIHIIDFQVAQGSQWVPFVESLSHRAGGAPSIRITGVDDSQSALARGGGLEIIQQRLSMVAESCGVPFEFRGVPMLDHEVRAEHLMIQPDEAVVVNFPYVLHHIPDESVSIENHRDRLLRLVRGLSPKVVTLLEQESNTNTSPFYTRFLETLDYYSAMFESIDAAPTAPRDDPQRIRAEQHCVARDIVNMVACEGPERVERHELLGKWRSRFSMAGFQQRPLSCSVTGAVLDMLEGEYSPNYRIEERNGALYLNWRNRAMVTCSAWR</sequence>
<feature type="region of interest" description="SAW" evidence="1">
    <location>
        <begin position="417"/>
        <end position="492"/>
    </location>
</feature>
<organism evidence="2 3">
    <name type="scientific">Punica granatum</name>
    <name type="common">Pomegranate</name>
    <dbReference type="NCBI Taxonomy" id="22663"/>
    <lineage>
        <taxon>Eukaryota</taxon>
        <taxon>Viridiplantae</taxon>
        <taxon>Streptophyta</taxon>
        <taxon>Embryophyta</taxon>
        <taxon>Tracheophyta</taxon>
        <taxon>Spermatophyta</taxon>
        <taxon>Magnoliopsida</taxon>
        <taxon>eudicotyledons</taxon>
        <taxon>Gunneridae</taxon>
        <taxon>Pentapetalae</taxon>
        <taxon>rosids</taxon>
        <taxon>malvids</taxon>
        <taxon>Myrtales</taxon>
        <taxon>Lythraceae</taxon>
        <taxon>Punica</taxon>
    </lineage>
</organism>
<comment type="caution">
    <text evidence="1">Lacks conserved residue(s) required for the propagation of feature annotation.</text>
</comment>
<protein>
    <submittedName>
        <fullName evidence="2">Uncharacterized protein</fullName>
    </submittedName>
</protein>
<evidence type="ECO:0000313" key="3">
    <source>
        <dbReference type="Proteomes" id="UP000233551"/>
    </source>
</evidence>